<dbReference type="Pfam" id="PF02780">
    <property type="entry name" value="Transketolase_C"/>
    <property type="match status" value="1"/>
</dbReference>
<dbReference type="CDD" id="cd02007">
    <property type="entry name" value="TPP_DXS"/>
    <property type="match status" value="1"/>
</dbReference>
<dbReference type="PROSITE" id="PS00802">
    <property type="entry name" value="TRANSKETOLASE_2"/>
    <property type="match status" value="1"/>
</dbReference>
<dbReference type="CDD" id="cd07033">
    <property type="entry name" value="TPP_PYR_DXS_TK_like"/>
    <property type="match status" value="1"/>
</dbReference>
<evidence type="ECO:0000256" key="11">
    <source>
        <dbReference type="HAMAP-Rule" id="MF_00315"/>
    </source>
</evidence>
<dbReference type="GO" id="GO:0005829">
    <property type="term" value="C:cytosol"/>
    <property type="evidence" value="ECO:0007669"/>
    <property type="project" value="TreeGrafter"/>
</dbReference>
<feature type="binding site" evidence="11">
    <location>
        <begin position="116"/>
        <end position="118"/>
    </location>
    <ligand>
        <name>thiamine diphosphate</name>
        <dbReference type="ChEBI" id="CHEBI:58937"/>
    </ligand>
</feature>
<dbReference type="InterPro" id="IPR033248">
    <property type="entry name" value="Transketolase_C"/>
</dbReference>
<dbReference type="KEGG" id="kga:ST1E_0707"/>
<evidence type="ECO:0000256" key="2">
    <source>
        <dbReference type="ARBA" id="ARBA00011081"/>
    </source>
</evidence>
<dbReference type="FunFam" id="3.40.50.920:FF:000002">
    <property type="entry name" value="1-deoxy-D-xylulose-5-phosphate synthase"/>
    <property type="match status" value="1"/>
</dbReference>
<dbReference type="Gene3D" id="3.40.50.920">
    <property type="match status" value="1"/>
</dbReference>
<keyword evidence="7 11" id="KW-0784">Thiamine biosynthesis</keyword>
<dbReference type="InterPro" id="IPR005475">
    <property type="entry name" value="Transketolase-like_Pyr-bd"/>
</dbReference>
<evidence type="ECO:0000256" key="3">
    <source>
        <dbReference type="ARBA" id="ARBA00011738"/>
    </source>
</evidence>
<evidence type="ECO:0000256" key="7">
    <source>
        <dbReference type="ARBA" id="ARBA00022977"/>
    </source>
</evidence>
<comment type="pathway">
    <text evidence="1 11">Metabolic intermediate biosynthesis; 1-deoxy-D-xylulose 5-phosphate biosynthesis; 1-deoxy-D-xylulose 5-phosphate from D-glyceraldehyde 3-phosphate and pyruvate: step 1/1.</text>
</comment>
<keyword evidence="9 11" id="KW-0414">Isoprene biosynthesis</keyword>
<dbReference type="EMBL" id="CP003806">
    <property type="protein sequence ID" value="AGF49080.1"/>
    <property type="molecule type" value="Genomic_DNA"/>
</dbReference>
<keyword evidence="5 11" id="KW-0479">Metal-binding</keyword>
<dbReference type="Gene3D" id="3.40.50.970">
    <property type="match status" value="2"/>
</dbReference>
<keyword evidence="8 11" id="KW-0786">Thiamine pyrophosphate</keyword>
<dbReference type="GO" id="GO:0009228">
    <property type="term" value="P:thiamine biosynthetic process"/>
    <property type="evidence" value="ECO:0007669"/>
    <property type="project" value="UniProtKB-UniRule"/>
</dbReference>
<evidence type="ECO:0000256" key="10">
    <source>
        <dbReference type="ARBA" id="ARBA00055605"/>
    </source>
</evidence>
<dbReference type="InterPro" id="IPR049557">
    <property type="entry name" value="Transketolase_CS"/>
</dbReference>
<comment type="subunit">
    <text evidence="3 11">Homodimer.</text>
</comment>
<dbReference type="NCBIfam" id="TIGR00204">
    <property type="entry name" value="dxs"/>
    <property type="match status" value="1"/>
</dbReference>
<dbReference type="PANTHER" id="PTHR43322:SF5">
    <property type="entry name" value="1-DEOXY-D-XYLULOSE-5-PHOSPHATE SYNTHASE, CHLOROPLASTIC"/>
    <property type="match status" value="1"/>
</dbReference>
<dbReference type="GO" id="GO:0019288">
    <property type="term" value="P:isopentenyl diphosphate biosynthetic process, methylerythritol 4-phosphate pathway"/>
    <property type="evidence" value="ECO:0007669"/>
    <property type="project" value="TreeGrafter"/>
</dbReference>
<protein>
    <recommendedName>
        <fullName evidence="11">1-deoxy-D-xylulose-5-phosphate synthase</fullName>
        <ecNumber evidence="11">2.2.1.7</ecNumber>
    </recommendedName>
    <alternativeName>
        <fullName evidence="11">1-deoxyxylulose-5-phosphate synthase</fullName>
        <shortName evidence="11">DXP synthase</shortName>
        <shortName evidence="11">DXPS</shortName>
    </alternativeName>
</protein>
<comment type="function">
    <text evidence="10 11">Catalyzes the acyloin condensation reaction between C atoms 2 and 3 of pyruvate and glyceraldehyde 3-phosphate to yield 1-deoxy-D-xylulose-5-phosphate (DXP).</text>
</comment>
<evidence type="ECO:0000259" key="12">
    <source>
        <dbReference type="SMART" id="SM00861"/>
    </source>
</evidence>
<dbReference type="NCBIfam" id="NF003933">
    <property type="entry name" value="PRK05444.2-2"/>
    <property type="match status" value="1"/>
</dbReference>
<dbReference type="RefSeq" id="WP_015389565.1">
    <property type="nucleotide sequence ID" value="NC_020284.1"/>
</dbReference>
<dbReference type="Proteomes" id="UP000011658">
    <property type="component" value="Chromosome"/>
</dbReference>
<dbReference type="OrthoDB" id="9803371at2"/>
<dbReference type="InterPro" id="IPR009014">
    <property type="entry name" value="Transketo_C/PFOR_II"/>
</dbReference>
<evidence type="ECO:0000256" key="9">
    <source>
        <dbReference type="ARBA" id="ARBA00023229"/>
    </source>
</evidence>
<dbReference type="FunFam" id="3.40.50.970:FF:000005">
    <property type="entry name" value="1-deoxy-D-xylulose-5-phosphate synthase"/>
    <property type="match status" value="1"/>
</dbReference>
<dbReference type="SUPFAM" id="SSF52518">
    <property type="entry name" value="Thiamin diphosphate-binding fold (THDP-binding)"/>
    <property type="match status" value="2"/>
</dbReference>
<dbReference type="UniPathway" id="UPA00064">
    <property type="reaction ID" value="UER00091"/>
</dbReference>
<evidence type="ECO:0000256" key="1">
    <source>
        <dbReference type="ARBA" id="ARBA00004980"/>
    </source>
</evidence>
<evidence type="ECO:0000256" key="5">
    <source>
        <dbReference type="ARBA" id="ARBA00022723"/>
    </source>
</evidence>
<dbReference type="SMART" id="SM00861">
    <property type="entry name" value="Transket_pyr"/>
    <property type="match status" value="1"/>
</dbReference>
<evidence type="ECO:0000256" key="4">
    <source>
        <dbReference type="ARBA" id="ARBA00022679"/>
    </source>
</evidence>
<keyword evidence="4 11" id="KW-0808">Transferase</keyword>
<feature type="binding site" evidence="11">
    <location>
        <position position="177"/>
    </location>
    <ligand>
        <name>thiamine diphosphate</name>
        <dbReference type="ChEBI" id="CHEBI:58937"/>
    </ligand>
</feature>
<dbReference type="PATRIC" id="fig|1208921.3.peg.362"/>
<feature type="binding site" evidence="11">
    <location>
        <position position="75"/>
    </location>
    <ligand>
        <name>thiamine diphosphate</name>
        <dbReference type="ChEBI" id="CHEBI:58937"/>
    </ligand>
</feature>
<dbReference type="GO" id="GO:0000287">
    <property type="term" value="F:magnesium ion binding"/>
    <property type="evidence" value="ECO:0007669"/>
    <property type="project" value="UniProtKB-UniRule"/>
</dbReference>
<dbReference type="eggNOG" id="COG1154">
    <property type="taxonomic scope" value="Bacteria"/>
</dbReference>
<dbReference type="InterPro" id="IPR005477">
    <property type="entry name" value="Dxylulose-5-P_synthase"/>
</dbReference>
<feature type="binding site" evidence="11">
    <location>
        <position position="366"/>
    </location>
    <ligand>
        <name>thiamine diphosphate</name>
        <dbReference type="ChEBI" id="CHEBI:58937"/>
    </ligand>
</feature>
<comment type="similarity">
    <text evidence="2 11">Belongs to the transketolase family. DXPS subfamily.</text>
</comment>
<keyword evidence="14" id="KW-1185">Reference proteome</keyword>
<feature type="binding site" evidence="11">
    <location>
        <position position="284"/>
    </location>
    <ligand>
        <name>thiamine diphosphate</name>
        <dbReference type="ChEBI" id="CHEBI:58937"/>
    </ligand>
</feature>
<dbReference type="SUPFAM" id="SSF52922">
    <property type="entry name" value="TK C-terminal domain-like"/>
    <property type="match status" value="1"/>
</dbReference>
<proteinExistence type="inferred from homology"/>
<dbReference type="InterPro" id="IPR020826">
    <property type="entry name" value="Transketolase_BS"/>
</dbReference>
<dbReference type="Pfam" id="PF02779">
    <property type="entry name" value="Transket_pyr"/>
    <property type="match status" value="1"/>
</dbReference>
<feature type="binding site" evidence="11">
    <location>
        <begin position="148"/>
        <end position="149"/>
    </location>
    <ligand>
        <name>thiamine diphosphate</name>
        <dbReference type="ChEBI" id="CHEBI:58937"/>
    </ligand>
</feature>
<evidence type="ECO:0000256" key="8">
    <source>
        <dbReference type="ARBA" id="ARBA00023052"/>
    </source>
</evidence>
<comment type="cofactor">
    <cofactor evidence="11">
        <name>Mg(2+)</name>
        <dbReference type="ChEBI" id="CHEBI:18420"/>
    </cofactor>
    <text evidence="11">Binds 1 Mg(2+) ion per subunit.</text>
</comment>
<dbReference type="STRING" id="1208921.ST1E_0707"/>
<dbReference type="GO" id="GO:0008661">
    <property type="term" value="F:1-deoxy-D-xylulose-5-phosphate synthase activity"/>
    <property type="evidence" value="ECO:0007669"/>
    <property type="project" value="UniProtKB-UniRule"/>
</dbReference>
<keyword evidence="6 11" id="KW-0460">Magnesium</keyword>
<feature type="domain" description="Transketolase-like pyrimidine-binding" evidence="12">
    <location>
        <begin position="315"/>
        <end position="479"/>
    </location>
</feature>
<feature type="binding site" evidence="11">
    <location>
        <position position="177"/>
    </location>
    <ligand>
        <name>Mg(2+)</name>
        <dbReference type="ChEBI" id="CHEBI:18420"/>
    </ligand>
</feature>
<sequence>MATNLLDSISSPCDLKKFNIIELKKLAKELRQEILELVSKTGGHLSSNLGVVELTLAIHYIFNAPEDRIVWDVGHQSYAHKILTGRRKLMGTLRQFNGISGFPSKTESCYDAFGTAHSSTSISAVLGMAVAARELNMDRNNIAIIGDGAISSGMAFEAINNADNIKDINLTVILNDNHMSISQPVGSLNNYFSQLMDGRFYAKAKNVGKVVLQHIPSVLKLAKSFESHAKDIIKTTILFEEFGFKYFGPIDGHSIDDLISELNKVKYYPGLKFLHIVTKKGKGYKLAEKNPILYHGPGKFNINTGVKLAEKNIPKTFTNIFSEWICDMARIDHRLIAITPAMSEGSGLVKFEELFPERYFDVGISEQHAITFAAGISCDGLKPVVAIYSTFLQRGYDQFIHDVAIQNLDVTFALDRAGIVGADGPTHAGNYDIAFLRCIPGMVIATPSDENEERILLNTCYKYQGPASVRYPRGNIIGVDIDINLNTVVEIGKGVVRRTGKNIAILCFGTLLQKVLDAADRLNTSVVDMRFVKPIDHEIILSISKDHKAIVTIEDSSIMGGAGSAVLETLQKFNLLIPVLQLGIPDNFIAHGDINILMSSIGLDVYGIENSIRSRFYNLID</sequence>
<evidence type="ECO:0000313" key="13">
    <source>
        <dbReference type="EMBL" id="AGF49080.1"/>
    </source>
</evidence>
<dbReference type="PROSITE" id="PS00801">
    <property type="entry name" value="TRANSKETOLASE_1"/>
    <property type="match status" value="1"/>
</dbReference>
<dbReference type="Pfam" id="PF13292">
    <property type="entry name" value="DXP_synthase_N"/>
    <property type="match status" value="1"/>
</dbReference>
<name>M1MB24_9PROT</name>
<dbReference type="HAMAP" id="MF_00315">
    <property type="entry name" value="DXP_synth"/>
    <property type="match status" value="1"/>
</dbReference>
<evidence type="ECO:0000256" key="6">
    <source>
        <dbReference type="ARBA" id="ARBA00022842"/>
    </source>
</evidence>
<dbReference type="GO" id="GO:0030976">
    <property type="term" value="F:thiamine pyrophosphate binding"/>
    <property type="evidence" value="ECO:0007669"/>
    <property type="project" value="UniProtKB-UniRule"/>
</dbReference>
<reference evidence="13 14" key="1">
    <citation type="journal article" date="2013" name="Genome Biol. Evol.">
        <title>Genome evolution and phylogenomic analysis of candidatus kinetoplastibacterium, the betaproteobacterial endosymbionts of strigomonas and angomonas.</title>
        <authorList>
            <person name="Alves J.M."/>
            <person name="Serrano M.G."/>
            <person name="Maia da Silva F."/>
            <person name="Voegtly L.J."/>
            <person name="Matveyev A.V."/>
            <person name="Teixeira M.M."/>
            <person name="Camargo E.P."/>
            <person name="Buck G.A."/>
        </authorList>
    </citation>
    <scope>NUCLEOTIDE SEQUENCE [LARGE SCALE GENOMIC DNA]</scope>
    <source>
        <strain evidence="13 14">TCC219</strain>
    </source>
</reference>
<dbReference type="GO" id="GO:0016114">
    <property type="term" value="P:terpenoid biosynthetic process"/>
    <property type="evidence" value="ECO:0007669"/>
    <property type="project" value="UniProtKB-UniRule"/>
</dbReference>
<dbReference type="EC" id="2.2.1.7" evidence="11"/>
<gene>
    <name evidence="11" type="primary">dxs</name>
    <name evidence="13" type="ORF">ST1E_0707</name>
</gene>
<organism evidence="13 14">
    <name type="scientific">Candidatus Kinetoplastidibacterium galati TCC219</name>
    <dbReference type="NCBI Taxonomy" id="1208921"/>
    <lineage>
        <taxon>Bacteria</taxon>
        <taxon>Pseudomonadati</taxon>
        <taxon>Pseudomonadota</taxon>
        <taxon>Betaproteobacteria</taxon>
        <taxon>Candidatus Kinetoplastidibacterium</taxon>
    </lineage>
</organism>
<comment type="cofactor">
    <cofactor evidence="11">
        <name>thiamine diphosphate</name>
        <dbReference type="ChEBI" id="CHEBI:58937"/>
    </cofactor>
    <text evidence="11">Binds 1 thiamine pyrophosphate per subunit.</text>
</comment>
<accession>M1MB24</accession>
<dbReference type="HOGENOM" id="CLU_009227_1_4_4"/>
<dbReference type="InterPro" id="IPR029061">
    <property type="entry name" value="THDP-binding"/>
</dbReference>
<evidence type="ECO:0000313" key="14">
    <source>
        <dbReference type="Proteomes" id="UP000011658"/>
    </source>
</evidence>
<dbReference type="AlphaFoldDB" id="M1MB24"/>
<feature type="binding site" evidence="11">
    <location>
        <position position="147"/>
    </location>
    <ligand>
        <name>Mg(2+)</name>
        <dbReference type="ChEBI" id="CHEBI:18420"/>
    </ligand>
</feature>
<dbReference type="PANTHER" id="PTHR43322">
    <property type="entry name" value="1-D-DEOXYXYLULOSE 5-PHOSPHATE SYNTHASE-RELATED"/>
    <property type="match status" value="1"/>
</dbReference>
<comment type="catalytic activity">
    <reaction evidence="11">
        <text>D-glyceraldehyde 3-phosphate + pyruvate + H(+) = 1-deoxy-D-xylulose 5-phosphate + CO2</text>
        <dbReference type="Rhea" id="RHEA:12605"/>
        <dbReference type="ChEBI" id="CHEBI:15361"/>
        <dbReference type="ChEBI" id="CHEBI:15378"/>
        <dbReference type="ChEBI" id="CHEBI:16526"/>
        <dbReference type="ChEBI" id="CHEBI:57792"/>
        <dbReference type="ChEBI" id="CHEBI:59776"/>
        <dbReference type="EC" id="2.2.1.7"/>
    </reaction>
</comment>